<sequence length="70" mass="6991">MRIISVSVALFAAALCVACGGGHKLKMPCDLPASALSYSSDDCGPLRPVNGAFDIVVQPPLQSGVSSGGS</sequence>
<keyword evidence="3" id="KW-1185">Reference proteome</keyword>
<reference evidence="2 3" key="1">
    <citation type="submission" date="2018-07" db="EMBL/GenBank/DDBJ databases">
        <title>Genomic Encyclopedia of Type Strains, Phase III (KMG-III): the genomes of soil and plant-associated and newly described type strains.</title>
        <authorList>
            <person name="Whitman W."/>
        </authorList>
    </citation>
    <scope>NUCLEOTIDE SEQUENCE [LARGE SCALE GENOMIC DNA]</scope>
    <source>
        <strain evidence="2 3">31-25a</strain>
    </source>
</reference>
<comment type="caution">
    <text evidence="2">The sequence shown here is derived from an EMBL/GenBank/DDBJ whole genome shotgun (WGS) entry which is preliminary data.</text>
</comment>
<evidence type="ECO:0008006" key="4">
    <source>
        <dbReference type="Google" id="ProtNLM"/>
    </source>
</evidence>
<accession>A0A368YV08</accession>
<keyword evidence="1" id="KW-0732">Signal</keyword>
<feature type="chain" id="PRO_5017041662" description="Lipoprotein" evidence="1">
    <location>
        <begin position="19"/>
        <end position="70"/>
    </location>
</feature>
<proteinExistence type="predicted"/>
<evidence type="ECO:0000313" key="2">
    <source>
        <dbReference type="EMBL" id="RCW82777.1"/>
    </source>
</evidence>
<dbReference type="EMBL" id="QPJM01000007">
    <property type="protein sequence ID" value="RCW82777.1"/>
    <property type="molecule type" value="Genomic_DNA"/>
</dbReference>
<name>A0A368YV08_9HYPH</name>
<evidence type="ECO:0000256" key="1">
    <source>
        <dbReference type="SAM" id="SignalP"/>
    </source>
</evidence>
<evidence type="ECO:0000313" key="3">
    <source>
        <dbReference type="Proteomes" id="UP000253324"/>
    </source>
</evidence>
<gene>
    <name evidence="2" type="ORF">C7476_107190</name>
</gene>
<organism evidence="2 3">
    <name type="scientific">Phyllobacterium bourgognense</name>
    <dbReference type="NCBI Taxonomy" id="314236"/>
    <lineage>
        <taxon>Bacteria</taxon>
        <taxon>Pseudomonadati</taxon>
        <taxon>Pseudomonadota</taxon>
        <taxon>Alphaproteobacteria</taxon>
        <taxon>Hyphomicrobiales</taxon>
        <taxon>Phyllobacteriaceae</taxon>
        <taxon>Phyllobacterium</taxon>
    </lineage>
</organism>
<dbReference type="AlphaFoldDB" id="A0A368YV08"/>
<feature type="signal peptide" evidence="1">
    <location>
        <begin position="1"/>
        <end position="18"/>
    </location>
</feature>
<dbReference type="Proteomes" id="UP000253324">
    <property type="component" value="Unassembled WGS sequence"/>
</dbReference>
<protein>
    <recommendedName>
        <fullName evidence="4">Lipoprotein</fullName>
    </recommendedName>
</protein>